<dbReference type="OrthoDB" id="194358at2759"/>
<evidence type="ECO:0000313" key="2">
    <source>
        <dbReference type="EMBL" id="EHK50384.1"/>
    </source>
</evidence>
<dbReference type="EMBL" id="ABDG02000014">
    <property type="protein sequence ID" value="EHK50384.1"/>
    <property type="molecule type" value="Genomic_DNA"/>
</dbReference>
<feature type="domain" description="Heterokaryon incompatibility" evidence="1">
    <location>
        <begin position="42"/>
        <end position="204"/>
    </location>
</feature>
<name>G9NGH3_HYPAI</name>
<dbReference type="PANTHER" id="PTHR24148">
    <property type="entry name" value="ANKYRIN REPEAT DOMAIN-CONTAINING PROTEIN 39 HOMOLOG-RELATED"/>
    <property type="match status" value="1"/>
</dbReference>
<evidence type="ECO:0000313" key="3">
    <source>
        <dbReference type="Proteomes" id="UP000005426"/>
    </source>
</evidence>
<accession>G9NGH3</accession>
<organism evidence="2 3">
    <name type="scientific">Hypocrea atroviridis (strain ATCC 20476 / IMI 206040)</name>
    <name type="common">Trichoderma atroviride</name>
    <dbReference type="NCBI Taxonomy" id="452589"/>
    <lineage>
        <taxon>Eukaryota</taxon>
        <taxon>Fungi</taxon>
        <taxon>Dikarya</taxon>
        <taxon>Ascomycota</taxon>
        <taxon>Pezizomycotina</taxon>
        <taxon>Sordariomycetes</taxon>
        <taxon>Hypocreomycetidae</taxon>
        <taxon>Hypocreales</taxon>
        <taxon>Hypocreaceae</taxon>
        <taxon>Trichoderma</taxon>
    </lineage>
</organism>
<feature type="non-terminal residue" evidence="2">
    <location>
        <position position="318"/>
    </location>
</feature>
<comment type="caution">
    <text evidence="2">The sequence shown here is derived from an EMBL/GenBank/DDBJ whole genome shotgun (WGS) entry which is preliminary data.</text>
</comment>
<sequence length="318" mass="36806">YEPIDFSGPAIRLLRLCRGVGSEISCELFQASLCERDDSISYEALSYTWGEPDVREHIVVNGRPLSVTINLYFALQQLRQPDKDRILWIDAVCINQKILKERSHQVQQMGEIYKQADRVVVWLGPGTDETDVFIKSMELLQKKSIRQQCRSWAREDDRWKTLWGEIQLELSFSYEKSTLEDQQRQGLNILLDRPWFRRVWILQEVANAKSALLCCGTRSVSTRVFAIAPLMLGVSPSAHCQAVLDIMPGLWRETTWWNKNNSLYTLLKMFGTSEATESRDLIYALRGISSDARDSNALLPDYEKSEEQLTRDVIRFIY</sequence>
<dbReference type="InterPro" id="IPR052895">
    <property type="entry name" value="HetReg/Transcr_Mod"/>
</dbReference>
<dbReference type="OMA" id="QMCKIYS"/>
<proteinExistence type="predicted"/>
<dbReference type="STRING" id="452589.G9NGH3"/>
<dbReference type="eggNOG" id="ENOG502SUZ5">
    <property type="taxonomic scope" value="Eukaryota"/>
</dbReference>
<dbReference type="HOGENOM" id="CLU_004184_3_2_1"/>
<reference evidence="2 3" key="1">
    <citation type="journal article" date="2011" name="Genome Biol.">
        <title>Comparative genome sequence analysis underscores mycoparasitism as the ancestral life style of Trichoderma.</title>
        <authorList>
            <person name="Kubicek C.P."/>
            <person name="Herrera-Estrella A."/>
            <person name="Seidl-Seiboth V."/>
            <person name="Martinez D.A."/>
            <person name="Druzhinina I.S."/>
            <person name="Thon M."/>
            <person name="Zeilinger S."/>
            <person name="Casas-Flores S."/>
            <person name="Horwitz B.A."/>
            <person name="Mukherjee P.K."/>
            <person name="Mukherjee M."/>
            <person name="Kredics L."/>
            <person name="Alcaraz L.D."/>
            <person name="Aerts A."/>
            <person name="Antal Z."/>
            <person name="Atanasova L."/>
            <person name="Cervantes-Badillo M.G."/>
            <person name="Challacombe J."/>
            <person name="Chertkov O."/>
            <person name="McCluskey K."/>
            <person name="Coulpier F."/>
            <person name="Deshpande N."/>
            <person name="von Doehren H."/>
            <person name="Ebbole D.J."/>
            <person name="Esquivel-Naranjo E.U."/>
            <person name="Fekete E."/>
            <person name="Flipphi M."/>
            <person name="Glaser F."/>
            <person name="Gomez-Rodriguez E.Y."/>
            <person name="Gruber S."/>
            <person name="Han C."/>
            <person name="Henrissat B."/>
            <person name="Hermosa R."/>
            <person name="Hernandez-Onate M."/>
            <person name="Karaffa L."/>
            <person name="Kosti I."/>
            <person name="Le Crom S."/>
            <person name="Lindquist E."/>
            <person name="Lucas S."/>
            <person name="Luebeck M."/>
            <person name="Luebeck P.S."/>
            <person name="Margeot A."/>
            <person name="Metz B."/>
            <person name="Misra M."/>
            <person name="Nevalainen H."/>
            <person name="Omann M."/>
            <person name="Packer N."/>
            <person name="Perrone G."/>
            <person name="Uresti-Rivera E.E."/>
            <person name="Salamov A."/>
            <person name="Schmoll M."/>
            <person name="Seiboth B."/>
            <person name="Shapiro H."/>
            <person name="Sukno S."/>
            <person name="Tamayo-Ramos J.A."/>
            <person name="Tisch D."/>
            <person name="Wiest A."/>
            <person name="Wilkinson H.H."/>
            <person name="Zhang M."/>
            <person name="Coutinho P.M."/>
            <person name="Kenerley C.M."/>
            <person name="Monte E."/>
            <person name="Baker S.E."/>
            <person name="Grigoriev I.V."/>
        </authorList>
    </citation>
    <scope>NUCLEOTIDE SEQUENCE [LARGE SCALE GENOMIC DNA]</scope>
    <source>
        <strain evidence="3">ATCC 20476 / IMI 206040</strain>
    </source>
</reference>
<feature type="non-terminal residue" evidence="2">
    <location>
        <position position="1"/>
    </location>
</feature>
<dbReference type="Pfam" id="PF06985">
    <property type="entry name" value="HET"/>
    <property type="match status" value="1"/>
</dbReference>
<dbReference type="InterPro" id="IPR010730">
    <property type="entry name" value="HET"/>
</dbReference>
<protein>
    <recommendedName>
        <fullName evidence="1">Heterokaryon incompatibility domain-containing protein</fullName>
    </recommendedName>
</protein>
<dbReference type="PANTHER" id="PTHR24148:SF78">
    <property type="entry name" value="HETEROKARYON INCOMPATIBILITY DOMAIN-CONTAINING PROTEIN"/>
    <property type="match status" value="1"/>
</dbReference>
<gene>
    <name evidence="2" type="ORF">TRIATDRAFT_44656</name>
</gene>
<keyword evidence="3" id="KW-1185">Reference proteome</keyword>
<evidence type="ECO:0000259" key="1">
    <source>
        <dbReference type="Pfam" id="PF06985"/>
    </source>
</evidence>
<dbReference type="AlphaFoldDB" id="G9NGH3"/>
<dbReference type="Proteomes" id="UP000005426">
    <property type="component" value="Unassembled WGS sequence"/>
</dbReference>